<keyword evidence="1" id="KW-0472">Membrane</keyword>
<dbReference type="RefSeq" id="WP_115973521.1">
    <property type="nucleotide sequence ID" value="NZ_QNVT01000036.1"/>
</dbReference>
<feature type="transmembrane region" description="Helical" evidence="1">
    <location>
        <begin position="224"/>
        <end position="249"/>
    </location>
</feature>
<keyword evidence="3" id="KW-1185">Reference proteome</keyword>
<keyword evidence="1" id="KW-0812">Transmembrane</keyword>
<gene>
    <name evidence="2" type="ORF">DRF65_25470</name>
</gene>
<dbReference type="EMBL" id="QNVT01000036">
    <property type="protein sequence ID" value="REC59535.1"/>
    <property type="molecule type" value="Genomic_DNA"/>
</dbReference>
<evidence type="ECO:0000256" key="1">
    <source>
        <dbReference type="SAM" id="Phobius"/>
    </source>
</evidence>
<feature type="transmembrane region" description="Helical" evidence="1">
    <location>
        <begin position="172"/>
        <end position="189"/>
    </location>
</feature>
<evidence type="ECO:0008006" key="4">
    <source>
        <dbReference type="Google" id="ProtNLM"/>
    </source>
</evidence>
<reference evidence="3" key="1">
    <citation type="submission" date="2018-06" db="EMBL/GenBank/DDBJ databases">
        <authorList>
            <person name="Lum Nde A."/>
            <person name="Hugo C."/>
        </authorList>
    </citation>
    <scope>NUCLEOTIDE SEQUENCE [LARGE SCALE GENOMIC DNA]</scope>
    <source>
        <strain evidence="3">1_F178</strain>
    </source>
</reference>
<feature type="transmembrane region" description="Helical" evidence="1">
    <location>
        <begin position="42"/>
        <end position="60"/>
    </location>
</feature>
<feature type="transmembrane region" description="Helical" evidence="1">
    <location>
        <begin position="137"/>
        <end position="160"/>
    </location>
</feature>
<evidence type="ECO:0000313" key="3">
    <source>
        <dbReference type="Proteomes" id="UP000256686"/>
    </source>
</evidence>
<feature type="transmembrane region" description="Helical" evidence="1">
    <location>
        <begin position="326"/>
        <end position="350"/>
    </location>
</feature>
<dbReference type="Proteomes" id="UP000256686">
    <property type="component" value="Unassembled WGS sequence"/>
</dbReference>
<accession>A0A3D9C0Z9</accession>
<feature type="transmembrane region" description="Helical" evidence="1">
    <location>
        <begin position="302"/>
        <end position="319"/>
    </location>
</feature>
<feature type="transmembrane region" description="Helical" evidence="1">
    <location>
        <begin position="12"/>
        <end position="30"/>
    </location>
</feature>
<proteinExistence type="predicted"/>
<organism evidence="2 3">
    <name type="scientific">Chryseobacterium pennae</name>
    <dbReference type="NCBI Taxonomy" id="2258962"/>
    <lineage>
        <taxon>Bacteria</taxon>
        <taxon>Pseudomonadati</taxon>
        <taxon>Bacteroidota</taxon>
        <taxon>Flavobacteriia</taxon>
        <taxon>Flavobacteriales</taxon>
        <taxon>Weeksellaceae</taxon>
        <taxon>Chryseobacterium group</taxon>
        <taxon>Chryseobacterium</taxon>
    </lineage>
</organism>
<evidence type="ECO:0000313" key="2">
    <source>
        <dbReference type="EMBL" id="REC59535.1"/>
    </source>
</evidence>
<comment type="caution">
    <text evidence="2">The sequence shown here is derived from an EMBL/GenBank/DDBJ whole genome shotgun (WGS) entry which is preliminary data.</text>
</comment>
<keyword evidence="1" id="KW-1133">Transmembrane helix</keyword>
<protein>
    <recommendedName>
        <fullName evidence="4">Glycosyltransferase RgtA/B/C/D-like domain-containing protein</fullName>
    </recommendedName>
</protein>
<sequence length="388" mass="44569">MDGILKFVKDNRLNSIILFAVYFVINLLFLTKYGIRQSFIPLSILVAVFAVGNAVMFFLGKWSGFKKIVSAKLVYILIGCIAVAYIAMCHVMKDPYKMNIDRWQTLEFSLEYWIKGKYIYDTPNFMGNLSSYLPGQLLISSIFYFLGNVGYLQVGAFLLFSYTICLEFKSNFIRFIAVLMLGVSLAYIYDVVCKSDFIASFIAVAAFMLLWHSRFKHDYFQKPLLLGVSIGILCLTRSVVIIPLIIFLLRPFLLTRWEKRIKFGISFLLTVGILLATVFLPAKSLDHLLHYNPLTLQGQSNKYVMLFFIVLAIISSLYAKRIEMVFYFSAYITFLVMVSFVTEKYLILGFSFQSNFFSTTYLAACLPFCIIGYCYTKRKESDAIDQPQ</sequence>
<name>A0A3D9C0Z9_9FLAO</name>
<feature type="transmembrane region" description="Helical" evidence="1">
    <location>
        <begin position="356"/>
        <end position="375"/>
    </location>
</feature>
<dbReference type="AlphaFoldDB" id="A0A3D9C0Z9"/>
<feature type="transmembrane region" description="Helical" evidence="1">
    <location>
        <begin position="72"/>
        <end position="92"/>
    </location>
</feature>
<feature type="transmembrane region" description="Helical" evidence="1">
    <location>
        <begin position="261"/>
        <end position="282"/>
    </location>
</feature>